<dbReference type="HOGENOM" id="CLU_197274_0_0_5"/>
<dbReference type="KEGG" id="mci:Mesci_5900"/>
<dbReference type="AlphaFoldDB" id="E8TJQ2"/>
<evidence type="ECO:0000313" key="1">
    <source>
        <dbReference type="EMBL" id="ADV14913.1"/>
    </source>
</evidence>
<reference evidence="2" key="1">
    <citation type="submission" date="2011-01" db="EMBL/GenBank/DDBJ databases">
        <title>Complete sequence of chromosome of Mesorhizobium ciceri bv. biserrulae WSM1271.</title>
        <authorList>
            <person name="Lucas S."/>
            <person name="Copeland A."/>
            <person name="Lapidus A."/>
            <person name="Cheng J.-F."/>
            <person name="Goodwin L."/>
            <person name="Pitluck S."/>
            <person name="Teshima H."/>
            <person name="Detter J.C."/>
            <person name="Han C."/>
            <person name="Tapia R."/>
            <person name="Land M."/>
            <person name="Hauser L."/>
            <person name="Kyrpides N."/>
            <person name="Ivanova N."/>
            <person name="Nandasena K."/>
            <person name="Reeve W.G."/>
            <person name="Howieson J.G."/>
            <person name="O'Hara G."/>
            <person name="Tiwari R.P."/>
            <person name="Woyke T."/>
        </authorList>
    </citation>
    <scope>NUCLEOTIDE SEQUENCE [LARGE SCALE GENOMIC DNA]</scope>
    <source>
        <strain evidence="2">HAMBI 2942 / LMG 23838 / WSM1271</strain>
    </source>
</reference>
<evidence type="ECO:0000313" key="2">
    <source>
        <dbReference type="Proteomes" id="UP000007471"/>
    </source>
</evidence>
<protein>
    <recommendedName>
        <fullName evidence="3">DUF2158 domain-containing protein</fullName>
    </recommendedName>
</protein>
<dbReference type="PATRIC" id="fig|765698.3.peg.6395"/>
<proteinExistence type="predicted"/>
<accession>E8TJQ2</accession>
<gene>
    <name evidence="1" type="ordered locus">Mesci_5900</name>
</gene>
<evidence type="ECO:0008006" key="3">
    <source>
        <dbReference type="Google" id="ProtNLM"/>
    </source>
</evidence>
<dbReference type="EMBL" id="CP002447">
    <property type="protein sequence ID" value="ADV14913.1"/>
    <property type="molecule type" value="Genomic_DNA"/>
</dbReference>
<dbReference type="OrthoDB" id="7173769at2"/>
<sequence length="57" mass="6450">MTVEQVGKTSMTDEDGVWCVWFEKIGNKQVVQRETFPPVALKKYERPATGSIAVHRA</sequence>
<dbReference type="Proteomes" id="UP000007471">
    <property type="component" value="Chromosome"/>
</dbReference>
<name>E8TJQ2_MESCW</name>
<organism evidence="1 2">
    <name type="scientific">Mesorhizobium ciceri biovar biserrulae (strain HAMBI 2942 / LMG 23838 / WSM1271)</name>
    <dbReference type="NCBI Taxonomy" id="765698"/>
    <lineage>
        <taxon>Bacteria</taxon>
        <taxon>Pseudomonadati</taxon>
        <taxon>Pseudomonadota</taxon>
        <taxon>Alphaproteobacteria</taxon>
        <taxon>Hyphomicrobiales</taxon>
        <taxon>Phyllobacteriaceae</taxon>
        <taxon>Mesorhizobium</taxon>
    </lineage>
</organism>